<keyword evidence="3" id="KW-0967">Endosome</keyword>
<dbReference type="PANTHER" id="PTHR11200">
    <property type="entry name" value="INOSITOL 5-PHOSPHATASE"/>
    <property type="match status" value="1"/>
</dbReference>
<dbReference type="SUPFAM" id="SSF48350">
    <property type="entry name" value="GTPase activation domain, GAP"/>
    <property type="match status" value="1"/>
</dbReference>
<dbReference type="InterPro" id="IPR046985">
    <property type="entry name" value="IP5"/>
</dbReference>
<dbReference type="PROSITE" id="PS50238">
    <property type="entry name" value="RHOGAP"/>
    <property type="match status" value="1"/>
</dbReference>
<evidence type="ECO:0000256" key="4">
    <source>
        <dbReference type="ARBA" id="ARBA00023329"/>
    </source>
</evidence>
<name>A0A284QNK4_ARMOS</name>
<comment type="subcellular location">
    <subcellularLocation>
        <location evidence="2">Cytoplasmic vesicle</location>
        <location evidence="2">Phagosome membrane</location>
    </subcellularLocation>
    <subcellularLocation>
        <location evidence="1">Early endosome membrane</location>
    </subcellularLocation>
</comment>
<dbReference type="OrthoDB" id="7862313at2759"/>
<dbReference type="PANTHER" id="PTHR11200:SF300">
    <property type="entry name" value="TYPE II INOSITOL 1,4,5-TRISPHOSPHATE 5-PHOSPHATASE"/>
    <property type="match status" value="1"/>
</dbReference>
<dbReference type="Gene3D" id="2.60.40.10">
    <property type="entry name" value="Immunoglobulins"/>
    <property type="match status" value="1"/>
</dbReference>
<evidence type="ECO:0000256" key="2">
    <source>
        <dbReference type="ARBA" id="ARBA00004580"/>
    </source>
</evidence>
<dbReference type="GO" id="GO:0004439">
    <property type="term" value="F:phosphatidylinositol-4,5-bisphosphate 5-phosphatase activity"/>
    <property type="evidence" value="ECO:0007669"/>
    <property type="project" value="TreeGrafter"/>
</dbReference>
<gene>
    <name evidence="7" type="ORF">ARMOST_01293</name>
</gene>
<reference evidence="8" key="1">
    <citation type="journal article" date="2017" name="Nat. Ecol. Evol.">
        <title>Genome expansion and lineage-specific genetic innovations in the forest pathogenic fungi Armillaria.</title>
        <authorList>
            <person name="Sipos G."/>
            <person name="Prasanna A.N."/>
            <person name="Walter M.C."/>
            <person name="O'Connor E."/>
            <person name="Balint B."/>
            <person name="Krizsan K."/>
            <person name="Kiss B."/>
            <person name="Hess J."/>
            <person name="Varga T."/>
            <person name="Slot J."/>
            <person name="Riley R."/>
            <person name="Boka B."/>
            <person name="Rigling D."/>
            <person name="Barry K."/>
            <person name="Lee J."/>
            <person name="Mihaltcheva S."/>
            <person name="LaButti K."/>
            <person name="Lipzen A."/>
            <person name="Waldron R."/>
            <person name="Moloney N.M."/>
            <person name="Sperisen C."/>
            <person name="Kredics L."/>
            <person name="Vagvoelgyi C."/>
            <person name="Patrignani A."/>
            <person name="Fitzpatrick D."/>
            <person name="Nagy I."/>
            <person name="Doyle S."/>
            <person name="Anderson J.B."/>
            <person name="Grigoriev I.V."/>
            <person name="Gueldener U."/>
            <person name="Muensterkoetter M."/>
            <person name="Nagy L.G."/>
        </authorList>
    </citation>
    <scope>NUCLEOTIDE SEQUENCE [LARGE SCALE GENOMIC DNA]</scope>
    <source>
        <strain evidence="8">C18/9</strain>
    </source>
</reference>
<organism evidence="7 8">
    <name type="scientific">Armillaria ostoyae</name>
    <name type="common">Armillaria root rot fungus</name>
    <dbReference type="NCBI Taxonomy" id="47428"/>
    <lineage>
        <taxon>Eukaryota</taxon>
        <taxon>Fungi</taxon>
        <taxon>Dikarya</taxon>
        <taxon>Basidiomycota</taxon>
        <taxon>Agaricomycotina</taxon>
        <taxon>Agaricomycetes</taxon>
        <taxon>Agaricomycetidae</taxon>
        <taxon>Agaricales</taxon>
        <taxon>Marasmiineae</taxon>
        <taxon>Physalacriaceae</taxon>
        <taxon>Armillaria</taxon>
    </lineage>
</organism>
<accession>A0A284QNK4</accession>
<evidence type="ECO:0000313" key="8">
    <source>
        <dbReference type="Proteomes" id="UP000219338"/>
    </source>
</evidence>
<dbReference type="InterPro" id="IPR036691">
    <property type="entry name" value="Endo/exonu/phosph_ase_sf"/>
</dbReference>
<dbReference type="Gene3D" id="2.30.29.110">
    <property type="match status" value="1"/>
</dbReference>
<dbReference type="SMART" id="SM00324">
    <property type="entry name" value="RhoGAP"/>
    <property type="match status" value="1"/>
</dbReference>
<dbReference type="Pfam" id="PF21310">
    <property type="entry name" value="OCRL-like_ASH"/>
    <property type="match status" value="1"/>
</dbReference>
<dbReference type="SUPFAM" id="SSF52047">
    <property type="entry name" value="RNI-like"/>
    <property type="match status" value="1"/>
</dbReference>
<dbReference type="InterPro" id="IPR000300">
    <property type="entry name" value="IPPc"/>
</dbReference>
<dbReference type="STRING" id="47428.A0A284QNK4"/>
<dbReference type="InterPro" id="IPR013783">
    <property type="entry name" value="Ig-like_fold"/>
</dbReference>
<dbReference type="Gene3D" id="3.60.10.10">
    <property type="entry name" value="Endonuclease/exonuclease/phosphatase"/>
    <property type="match status" value="1"/>
</dbReference>
<dbReference type="InterPro" id="IPR008936">
    <property type="entry name" value="Rho_GTPase_activation_prot"/>
</dbReference>
<sequence length="1421" mass="157803">MTDLATSLRLLLHSSDDIKFTLEASPATTGGDGDATTLQSKRVLAVVSHKDELNTLEEGGVFVLKHHPSQYAASDTLDIQRAFPICDGFSMTMAQLRRETIDLRASSSAPRPRSGFKLTINSDGESLSFITYNVQGLTSMLAECRRLKKISERMETLSPAQTYSWLAPYTSEHSSLPIFSSSPPDVRLLTQPLHTRLSSASAGLPGDDTDDILMIRDDWVRRTARSQVRRGRRRLSIRLGTFNVNGKAPSQDLSSWIQGNDANVHDLKTIPPLKDISPLSMGEIARNPLDSAAAVRFPPPSTVTSASSTLVPPTTVSSLSYSSASSTHVIRSPSPPPSTTSSTTLEPVASASAFTTYTYTQPSELSYTPLDIDQEPEADPIPLDPDPYTQNQPDVFVLGFQELDLSTEALVYSTGTAKEDAWCMAVFAALGEWGEHYVKLTSKQLVGMLIVIIVKDSLKDCFKDVRTSVAGAGIMGVMGNKGGTAVRLAFTPPPTEGVLTQGPTILTFVNSHLAAFDAMVDRRNADYADLSKRLVFGGPYVGDTTTLWESDAVFWMGDLNYRIDLPDLDVRAILSEECWEGNRFETLLSYDQLKNSIRLQKAFDVFTEFPITHRPTYRFSPGLFTDSIGYDMKRKPAWTDRILHVFSPTHVRVKQTRYGGHHEITMSDHKPLSADFIVDVDVYDKNHTLAVAKTLYRQLEDIESQANLKVKVEPSGVSLGRVSYKRKRTHTLQVKNLGKVPCTFRFVPIEPEAELCTSTVFPVFTYTNCFADPSWLHVEPITGLVMPMSSAEITITVHVEEESAVLLNEAYLTRTSNRQQLDCTLILRTLGSGGKDSFVVVGGEWDPTCFAVPLATLTRLSGPISRPQSRLLEEGEGVNAPREVMRLVEWLMACPREALQIETLFSSHQSGAVTEMRECLDMGSQFPSTVSPSLALATLSALLSALPESVMPRSVDILNVTDREAAFEVLEALPTANVNVWISVTAFLHYIAQENEPDTGEEPKQNEKAARIAAIFAPVLLRDVNEAGPHWDFRLFCMYKPARDVGPSRKISPIYIPNTTPPAPSCLKMAKIQSLSQELIDSFIDEFKDDQQTLKACALVCRAFLPRVRTHRFQNISLMHDEQGSSLIALCKTSPDIPAYITSLCVKWVSVAGNATLRFLRLLSNLQHLRLFHCFNLDKVQPYIPTQNLYSLTLDTVSFRDSTELKGYIALFPSLQRLSLVEIMFLSKDHGFSTDKENLRLDALSINFGTKIIDFTVCPIKDLRRLAARFGVSRVPPLRTLLQDNHVTLQDLYLQFFSTLPDSVPSIDLSLTRLQNITFEVWQGEGTALGRSALKWSMHTLATTPPTNVRFLLVIYSPPENDQSVWRDVPTRHSVSIDITPYRSTHLKNCLVLKAALECEVKTKAIEVSFCPEAKPFEFSK</sequence>
<evidence type="ECO:0000256" key="3">
    <source>
        <dbReference type="ARBA" id="ARBA00022753"/>
    </source>
</evidence>
<keyword evidence="4" id="KW-0968">Cytoplasmic vesicle</keyword>
<dbReference type="GO" id="GO:0007165">
    <property type="term" value="P:signal transduction"/>
    <property type="evidence" value="ECO:0007669"/>
    <property type="project" value="InterPro"/>
</dbReference>
<proteinExistence type="predicted"/>
<dbReference type="EMBL" id="FUEG01000001">
    <property type="protein sequence ID" value="SJK98037.1"/>
    <property type="molecule type" value="Genomic_DNA"/>
</dbReference>
<dbReference type="GO" id="GO:0031901">
    <property type="term" value="C:early endosome membrane"/>
    <property type="evidence" value="ECO:0007669"/>
    <property type="project" value="UniProtKB-SubCell"/>
</dbReference>
<protein>
    <recommendedName>
        <fullName evidence="6">Rho-GAP domain-containing protein</fullName>
    </recommendedName>
</protein>
<evidence type="ECO:0000313" key="7">
    <source>
        <dbReference type="EMBL" id="SJK98037.1"/>
    </source>
</evidence>
<dbReference type="InterPro" id="IPR000198">
    <property type="entry name" value="RhoGAP_dom"/>
</dbReference>
<dbReference type="Pfam" id="PF22669">
    <property type="entry name" value="Exo_endo_phos2"/>
    <property type="match status" value="1"/>
</dbReference>
<keyword evidence="8" id="KW-1185">Reference proteome</keyword>
<dbReference type="SMART" id="SM00128">
    <property type="entry name" value="IPPc"/>
    <property type="match status" value="1"/>
</dbReference>
<evidence type="ECO:0000259" key="6">
    <source>
        <dbReference type="PROSITE" id="PS50238"/>
    </source>
</evidence>
<dbReference type="GO" id="GO:0046856">
    <property type="term" value="P:phosphatidylinositol dephosphorylation"/>
    <property type="evidence" value="ECO:0007669"/>
    <property type="project" value="InterPro"/>
</dbReference>
<dbReference type="SUPFAM" id="SSF56219">
    <property type="entry name" value="DNase I-like"/>
    <property type="match status" value="1"/>
</dbReference>
<dbReference type="Proteomes" id="UP000219338">
    <property type="component" value="Unassembled WGS sequence"/>
</dbReference>
<evidence type="ECO:0000256" key="5">
    <source>
        <dbReference type="SAM" id="MobiDB-lite"/>
    </source>
</evidence>
<evidence type="ECO:0000256" key="1">
    <source>
        <dbReference type="ARBA" id="ARBA00004146"/>
    </source>
</evidence>
<feature type="region of interest" description="Disordered" evidence="5">
    <location>
        <begin position="326"/>
        <end position="345"/>
    </location>
</feature>
<dbReference type="Gene3D" id="1.10.555.10">
    <property type="entry name" value="Rho GTPase activation protein"/>
    <property type="match status" value="1"/>
</dbReference>
<dbReference type="InterPro" id="IPR048869">
    <property type="entry name" value="OCRL-1_2_ASH"/>
</dbReference>
<feature type="domain" description="Rho-GAP" evidence="6">
    <location>
        <begin position="866"/>
        <end position="1087"/>
    </location>
</feature>